<evidence type="ECO:0000313" key="1">
    <source>
        <dbReference type="EMBL" id="BCL43071.1"/>
    </source>
</evidence>
<accession>A0AAU9BQL2</accession>
<evidence type="ECO:0008006" key="3">
    <source>
        <dbReference type="Google" id="ProtNLM"/>
    </source>
</evidence>
<organism evidence="1 2">
    <name type="scientific">Enterobacter roggenkampii</name>
    <dbReference type="NCBI Taxonomy" id="1812935"/>
    <lineage>
        <taxon>Bacteria</taxon>
        <taxon>Pseudomonadati</taxon>
        <taxon>Pseudomonadota</taxon>
        <taxon>Gammaproteobacteria</taxon>
        <taxon>Enterobacterales</taxon>
        <taxon>Enterobacteriaceae</taxon>
        <taxon>Enterobacter</taxon>
        <taxon>Enterobacter cloacae complex</taxon>
    </lineage>
</organism>
<protein>
    <recommendedName>
        <fullName evidence="3">Lipoprotein</fullName>
    </recommendedName>
</protein>
<dbReference type="AlphaFoldDB" id="A0AAU9BQL2"/>
<sequence>MSKNEISYVDKKRKPLDYKLINSSVFSEGYTATSSCNYNEMLVPEICNATVQNAGNPAPKPVSMTAHTKVEFY</sequence>
<dbReference type="Proteomes" id="UP000595858">
    <property type="component" value="Chromosome"/>
</dbReference>
<evidence type="ECO:0000313" key="2">
    <source>
        <dbReference type="Proteomes" id="UP000595858"/>
    </source>
</evidence>
<gene>
    <name evidence="1" type="ORF">OIPHN260_25730</name>
</gene>
<reference evidence="1" key="1">
    <citation type="journal article" date="2020" name="J Glob Antimicrob Resist">
        <title>Genomic characterization of clinical Enterobacter roggenkampii co-harboring blaIMP-1- and blaGES-5-encoding IncP6 and mcr-9-encoding IncHI2 plasmids isolated in Japan.</title>
        <authorList>
            <person name="Umeda K."/>
            <person name="Nakamura H."/>
            <person name="Fukuda A."/>
            <person name="Matsumoto Y."/>
            <person name="Motooka D."/>
            <person name="Nakamura S."/>
            <person name="Yasui Y."/>
            <person name="Yoshida H."/>
            <person name="Kawahara R."/>
        </authorList>
    </citation>
    <scope>NUCLEOTIDE SEQUENCE</scope>
    <source>
        <strain evidence="1">OIPH-N260</strain>
    </source>
</reference>
<proteinExistence type="predicted"/>
<name>A0AAU9BQL2_9ENTR</name>
<dbReference type="RefSeq" id="WP_244857329.1">
    <property type="nucleotide sequence ID" value="NZ_AP023447.1"/>
</dbReference>
<dbReference type="EMBL" id="AP023447">
    <property type="protein sequence ID" value="BCL43071.1"/>
    <property type="molecule type" value="Genomic_DNA"/>
</dbReference>